<dbReference type="SUPFAM" id="SSF52540">
    <property type="entry name" value="P-loop containing nucleoside triphosphate hydrolases"/>
    <property type="match status" value="1"/>
</dbReference>
<dbReference type="Proteomes" id="UP000619376">
    <property type="component" value="Unassembled WGS sequence"/>
</dbReference>
<dbReference type="RefSeq" id="WP_380111250.1">
    <property type="nucleotide sequence ID" value="NZ_JBHRYK010000018.1"/>
</dbReference>
<dbReference type="InterPro" id="IPR027417">
    <property type="entry name" value="P-loop_NTPase"/>
</dbReference>
<comment type="caution">
    <text evidence="1">The sequence shown here is derived from an EMBL/GenBank/DDBJ whole genome shotgun (WGS) entry which is preliminary data.</text>
</comment>
<keyword evidence="2" id="KW-1185">Reference proteome</keyword>
<dbReference type="EMBL" id="BNAJ01000015">
    <property type="protein sequence ID" value="GHF61150.1"/>
    <property type="molecule type" value="Genomic_DNA"/>
</dbReference>
<accession>A0ABQ3JTV3</accession>
<name>A0ABQ3JTV3_9DEIO</name>
<organism evidence="1 2">
    <name type="scientific">Deinococcus metalli</name>
    <dbReference type="NCBI Taxonomy" id="1141878"/>
    <lineage>
        <taxon>Bacteria</taxon>
        <taxon>Thermotogati</taxon>
        <taxon>Deinococcota</taxon>
        <taxon>Deinococci</taxon>
        <taxon>Deinococcales</taxon>
        <taxon>Deinococcaceae</taxon>
        <taxon>Deinococcus</taxon>
    </lineage>
</organism>
<gene>
    <name evidence="1" type="ORF">GCM10017781_41620</name>
</gene>
<evidence type="ECO:0008006" key="3">
    <source>
        <dbReference type="Google" id="ProtNLM"/>
    </source>
</evidence>
<evidence type="ECO:0000313" key="2">
    <source>
        <dbReference type="Proteomes" id="UP000619376"/>
    </source>
</evidence>
<evidence type="ECO:0000313" key="1">
    <source>
        <dbReference type="EMBL" id="GHF61150.1"/>
    </source>
</evidence>
<proteinExistence type="predicted"/>
<reference evidence="2" key="1">
    <citation type="journal article" date="2019" name="Int. J. Syst. Evol. Microbiol.">
        <title>The Global Catalogue of Microorganisms (GCM) 10K type strain sequencing project: providing services to taxonomists for standard genome sequencing and annotation.</title>
        <authorList>
            <consortium name="The Broad Institute Genomics Platform"/>
            <consortium name="The Broad Institute Genome Sequencing Center for Infectious Disease"/>
            <person name="Wu L."/>
            <person name="Ma J."/>
        </authorList>
    </citation>
    <scope>NUCLEOTIDE SEQUENCE [LARGE SCALE GENOMIC DNA]</scope>
    <source>
        <strain evidence="2">CGMCC 1.18437</strain>
    </source>
</reference>
<sequence length="871" mass="94958">MTSRRLLLSSSLGALRTAAITEMVVHTRVVVPNRRAGDGLTSWGAPALRPITLTRLAQQVLSSAGWSALRTAERERWMREILAGAPLTMLAPIHERVSTVTCLLGLMGELQRAHLPPDRVTQVARPGREADVALIYAAYHARCVTERRYDAAGAEHHAALLVDLPCQSTLVHGFAYLDAAQVALLDRLCDSGSVLTLPAGPGTAARTLETVAALNAHGWSSTALHDPPRSAGDHAIHGYLTATSVPCLSAGEYPDIEAEVRACLRQVRDWLAEGTPPERLAILVRNEGQYLETLADIAADYQIPLRSGLQRPLLASGLGQVLQAWCDAHTQGWPYRAVSALFTHPLVDRPEFLERARELRTTTPTGLDAWGSEWRWLALPESTTWRGALIGTVQRMLQDFGLLARCKDDVELNRLVVRFLHRLEDAAQRDGPCTREDVLSLIGFTLRSIQLPALAGKSAVPVLNPLGALACTADRVWVLGLSEGLFPAARSDHPLIDSFIRQRWSAQGVHLPDVRSLASVEDALIVAMLGTAQEELVISRPRRDLEGHALRPSLYWTRLHPGHSLSDLDAGSDHEREISSALEGTFSSRVAAGRHVELARHLSLDSAHAGHLSTSLMCPDHTWTPTELQVASTCRFRWWAEYKLRLAPPPLPWSSLALAALEGAQEPGRSDPDDAAAAALEAHVQTLRTQGQWRPGPLWPAQRLELLSRTRQLTDLTDTPLPASLPGENGPHLLTISAHSHRFRILFPGTRVERTPHGRQVTVYRRSGDAGALGERSQLTPDMLMALTLQATRATIGHYVALDTGKPSGTLRHVRKPTGDSPIMAAREVLARLGDDLTSGDVRPLVSPVMEVCQTCPVRAVCRLGLEQGAA</sequence>
<dbReference type="Gene3D" id="3.40.50.300">
    <property type="entry name" value="P-loop containing nucleotide triphosphate hydrolases"/>
    <property type="match status" value="1"/>
</dbReference>
<protein>
    <recommendedName>
        <fullName evidence="3">PD-(D/E)XK endonuclease-like domain-containing protein</fullName>
    </recommendedName>
</protein>